<keyword evidence="3" id="KW-0285">Flavoprotein</keyword>
<evidence type="ECO:0000256" key="5">
    <source>
        <dbReference type="ARBA" id="ARBA00023002"/>
    </source>
</evidence>
<dbReference type="AlphaFoldDB" id="A5DJP4"/>
<proteinExistence type="inferred from homology"/>
<dbReference type="GO" id="GO:0018580">
    <property type="term" value="F:nitronate monooxygenase activity"/>
    <property type="evidence" value="ECO:0007669"/>
    <property type="project" value="InterPro"/>
</dbReference>
<accession>A5DJP4</accession>
<keyword evidence="6" id="KW-0503">Monooxygenase</keyword>
<evidence type="ECO:0000313" key="7">
    <source>
        <dbReference type="EMBL" id="EDK39397.2"/>
    </source>
</evidence>
<dbReference type="InParanoid" id="A5DJP4"/>
<evidence type="ECO:0000256" key="6">
    <source>
        <dbReference type="ARBA" id="ARBA00023033"/>
    </source>
</evidence>
<evidence type="ECO:0000256" key="4">
    <source>
        <dbReference type="ARBA" id="ARBA00022643"/>
    </source>
</evidence>
<dbReference type="HOGENOM" id="CLU_038732_5_0_1"/>
<dbReference type="Pfam" id="PF03060">
    <property type="entry name" value="NMO"/>
    <property type="match status" value="1"/>
</dbReference>
<gene>
    <name evidence="7" type="ORF">PGUG_03495</name>
</gene>
<dbReference type="VEuPathDB" id="FungiDB:PGUG_03495"/>
<dbReference type="Proteomes" id="UP000001997">
    <property type="component" value="Unassembled WGS sequence"/>
</dbReference>
<evidence type="ECO:0000313" key="8">
    <source>
        <dbReference type="Proteomes" id="UP000001997"/>
    </source>
</evidence>
<dbReference type="FunCoup" id="A5DJP4">
    <property type="interactions" value="23"/>
</dbReference>
<dbReference type="EMBL" id="CH408158">
    <property type="protein sequence ID" value="EDK39397.2"/>
    <property type="molecule type" value="Genomic_DNA"/>
</dbReference>
<dbReference type="PANTHER" id="PTHR42747">
    <property type="entry name" value="NITRONATE MONOOXYGENASE-RELATED"/>
    <property type="match status" value="1"/>
</dbReference>
<keyword evidence="5" id="KW-0560">Oxidoreductase</keyword>
<keyword evidence="8" id="KW-1185">Reference proteome</keyword>
<dbReference type="KEGG" id="pgu:PGUG_03495"/>
<dbReference type="RefSeq" id="XP_001484114.2">
    <property type="nucleotide sequence ID" value="XM_001484064.1"/>
</dbReference>
<dbReference type="OMA" id="NLFCHAP"/>
<dbReference type="GeneID" id="5126406"/>
<keyword evidence="4" id="KW-0288">FMN</keyword>
<evidence type="ECO:0000256" key="1">
    <source>
        <dbReference type="ARBA" id="ARBA00001917"/>
    </source>
</evidence>
<reference evidence="7 8" key="1">
    <citation type="journal article" date="2009" name="Nature">
        <title>Evolution of pathogenicity and sexual reproduction in eight Candida genomes.</title>
        <authorList>
            <person name="Butler G."/>
            <person name="Rasmussen M.D."/>
            <person name="Lin M.F."/>
            <person name="Santos M.A."/>
            <person name="Sakthikumar S."/>
            <person name="Munro C.A."/>
            <person name="Rheinbay E."/>
            <person name="Grabherr M."/>
            <person name="Forche A."/>
            <person name="Reedy J.L."/>
            <person name="Agrafioti I."/>
            <person name="Arnaud M.B."/>
            <person name="Bates S."/>
            <person name="Brown A.J."/>
            <person name="Brunke S."/>
            <person name="Costanzo M.C."/>
            <person name="Fitzpatrick D.A."/>
            <person name="de Groot P.W."/>
            <person name="Harris D."/>
            <person name="Hoyer L.L."/>
            <person name="Hube B."/>
            <person name="Klis F.M."/>
            <person name="Kodira C."/>
            <person name="Lennard N."/>
            <person name="Logue M.E."/>
            <person name="Martin R."/>
            <person name="Neiman A.M."/>
            <person name="Nikolaou E."/>
            <person name="Quail M.A."/>
            <person name="Quinn J."/>
            <person name="Santos M.C."/>
            <person name="Schmitzberger F.F."/>
            <person name="Sherlock G."/>
            <person name="Shah P."/>
            <person name="Silverstein K.A."/>
            <person name="Skrzypek M.S."/>
            <person name="Soll D."/>
            <person name="Staggs R."/>
            <person name="Stansfield I."/>
            <person name="Stumpf M.P."/>
            <person name="Sudbery P.E."/>
            <person name="Srikantha T."/>
            <person name="Zeng Q."/>
            <person name="Berman J."/>
            <person name="Berriman M."/>
            <person name="Heitman J."/>
            <person name="Gow N.A."/>
            <person name="Lorenz M.C."/>
            <person name="Birren B.W."/>
            <person name="Kellis M."/>
            <person name="Cuomo C.A."/>
        </authorList>
    </citation>
    <scope>NUCLEOTIDE SEQUENCE [LARGE SCALE GENOMIC DNA]</scope>
    <source>
        <strain evidence="8">ATCC 6260 / CBS 566 / DSM 6381 / JCM 1539 / NBRC 10279 / NRRL Y-324</strain>
    </source>
</reference>
<evidence type="ECO:0000256" key="3">
    <source>
        <dbReference type="ARBA" id="ARBA00022630"/>
    </source>
</evidence>
<dbReference type="InterPro" id="IPR013785">
    <property type="entry name" value="Aldolase_TIM"/>
</dbReference>
<name>A5DJP4_PICGU</name>
<dbReference type="Gene3D" id="3.20.20.70">
    <property type="entry name" value="Aldolase class I"/>
    <property type="match status" value="1"/>
</dbReference>
<dbReference type="OrthoDB" id="10265891at2759"/>
<comment type="cofactor">
    <cofactor evidence="1">
        <name>FMN</name>
        <dbReference type="ChEBI" id="CHEBI:58210"/>
    </cofactor>
</comment>
<dbReference type="PANTHER" id="PTHR42747:SF3">
    <property type="entry name" value="NITRONATE MONOOXYGENASE-RELATED"/>
    <property type="match status" value="1"/>
</dbReference>
<dbReference type="eggNOG" id="ENOG502QSZT">
    <property type="taxonomic scope" value="Eukaryota"/>
</dbReference>
<organism evidence="7 8">
    <name type="scientific">Meyerozyma guilliermondii (strain ATCC 6260 / CBS 566 / DSM 6381 / JCM 1539 / NBRC 10279 / NRRL Y-324)</name>
    <name type="common">Yeast</name>
    <name type="synonym">Candida guilliermondii</name>
    <dbReference type="NCBI Taxonomy" id="294746"/>
    <lineage>
        <taxon>Eukaryota</taxon>
        <taxon>Fungi</taxon>
        <taxon>Dikarya</taxon>
        <taxon>Ascomycota</taxon>
        <taxon>Saccharomycotina</taxon>
        <taxon>Pichiomycetes</taxon>
        <taxon>Debaryomycetaceae</taxon>
        <taxon>Meyerozyma</taxon>
    </lineage>
</organism>
<dbReference type="SUPFAM" id="SSF51412">
    <property type="entry name" value="Inosine monophosphate dehydrogenase (IMPDH)"/>
    <property type="match status" value="1"/>
</dbReference>
<evidence type="ECO:0000256" key="2">
    <source>
        <dbReference type="ARBA" id="ARBA00009881"/>
    </source>
</evidence>
<dbReference type="CDD" id="cd04730">
    <property type="entry name" value="NPD_like"/>
    <property type="match status" value="1"/>
</dbReference>
<comment type="similarity">
    <text evidence="2">Belongs to the nitronate monooxygenase family. NMO class I subfamily.</text>
</comment>
<protein>
    <submittedName>
        <fullName evidence="7">Uncharacterized protein</fullName>
    </submittedName>
</protein>
<dbReference type="STRING" id="294746.A5DJP4"/>
<sequence length="372" mass="41138">MTLSELLGLRIPIMQAPMAGISTVKLAAQVTNYGALGSIPFGGCDLTKSVEPVRQQLGEFTTLTHSNCVNLNFFCHPKAHQPPPTNSQTENWQKLFSTVTKSDAKSVVSSLQNGNVSFKQLEDDPKQLSLLFDILKEYKPKIVSFHFGLPDKLTISKLQELQILVFVCITSVEEATHAIEHNVDGLVVQGYEAGGHRGNFLVDQEHDSNLNTSELFKDVTKLISFQDRKPYLVPAGGIVDGKSARKYLDEGASAVCMGTVFVPTQESNSNDFVATQITTQKVPMPTVMTRLVSGKPARCLRTPFIDNLVGEYEKKSSPLPSYGYSYYGYKKLNSTLKNRDYGFYLVGANYHKINPSLTTVEVLEKIEKELAT</sequence>
<dbReference type="InterPro" id="IPR004136">
    <property type="entry name" value="NMO"/>
</dbReference>